<feature type="domain" description="Threonyl/alanyl tRNA synthetase SAD" evidence="46">
    <location>
        <begin position="645"/>
        <end position="688"/>
    </location>
</feature>
<comment type="catalytic activity">
    <reaction evidence="41">
        <text>N(omega),N(omega)-dimethyl-L-arginine + 2-oxobutanoate = 5-(3,3-dimethylguanidino)-2-oxopentanoate + (2S)-2-aminobutanoate</text>
        <dbReference type="Rhea" id="RHEA:77351"/>
        <dbReference type="ChEBI" id="CHEBI:16763"/>
        <dbReference type="ChEBI" id="CHEBI:58326"/>
        <dbReference type="ChEBI" id="CHEBI:74359"/>
        <dbReference type="ChEBI" id="CHEBI:197301"/>
    </reaction>
</comment>
<dbReference type="SMART" id="SM00863">
    <property type="entry name" value="tRNA_SAD"/>
    <property type="match status" value="1"/>
</dbReference>
<dbReference type="InterPro" id="IPR049704">
    <property type="entry name" value="Aminotrans_3_PPA_site"/>
</dbReference>
<dbReference type="GO" id="GO:0008453">
    <property type="term" value="F:alanine-glyoxylate transaminase activity"/>
    <property type="evidence" value="ECO:0007669"/>
    <property type="project" value="UniProtKB-EC"/>
</dbReference>
<reference evidence="47" key="1">
    <citation type="submission" date="2025-08" db="UniProtKB">
        <authorList>
            <consortium name="RefSeq"/>
        </authorList>
    </citation>
    <scope>IDENTIFICATION</scope>
</reference>
<dbReference type="GO" id="GO:0019481">
    <property type="term" value="P:L-alanine catabolic process, by transamination"/>
    <property type="evidence" value="ECO:0007669"/>
    <property type="project" value="TreeGrafter"/>
</dbReference>
<keyword evidence="13" id="KW-0862">Zinc</keyword>
<comment type="function">
    <text evidence="45">Multifunctional aminotransferase with a broad substrate specificity. Catalyzes the conversion of glyoxylate to glycine using alanine as the amino donor. Catalyzes metabolism of not L- but the D-isomer of D-beta-aminoisobutyric acid to generate 2-methyl-3-oxopropanoate and alanine. Catalyzes the transfer of the amino group from beta-alanine to pyruvate to yield L-alanine and 3-oxopropanoate. Can metabolize NG-monomethyl-L-arginine (NMMA), asymmetric NG,NG-dimethyl-L-arginine (ADMA) and symmetric NG,N'G-dimethyl-L-arginine (SDMA). ADMA is a potent inhibitor of nitric-oxide (NO) synthase, and this activity provides mechanism through which the kidney regulates blood pressure.</text>
</comment>
<evidence type="ECO:0000256" key="33">
    <source>
        <dbReference type="ARBA" id="ARBA00043825"/>
    </source>
</evidence>
<evidence type="ECO:0000256" key="10">
    <source>
        <dbReference type="ARBA" id="ARBA00022576"/>
    </source>
</evidence>
<dbReference type="GO" id="GO:0004812">
    <property type="term" value="F:aminoacyl-tRNA ligase activity"/>
    <property type="evidence" value="ECO:0007669"/>
    <property type="project" value="InterPro"/>
</dbReference>
<evidence type="ECO:0000256" key="18">
    <source>
        <dbReference type="ARBA" id="ARBA00033660"/>
    </source>
</evidence>
<comment type="catalytic activity">
    <reaction evidence="32">
        <text>N(omega),N('omega)-dimethyl-L-arginine + pyruvate = 5-(3,3'-dimethylguanidino)-2-oxopentanoate + L-alanine</text>
        <dbReference type="Rhea" id="RHEA:77307"/>
        <dbReference type="ChEBI" id="CHEBI:15361"/>
        <dbReference type="ChEBI" id="CHEBI:57972"/>
        <dbReference type="ChEBI" id="CHEBI:197308"/>
        <dbReference type="ChEBI" id="CHEBI:197310"/>
    </reaction>
</comment>
<evidence type="ECO:0000256" key="30">
    <source>
        <dbReference type="ARBA" id="ARBA00043758"/>
    </source>
</evidence>
<evidence type="ECO:0000256" key="31">
    <source>
        <dbReference type="ARBA" id="ARBA00043777"/>
    </source>
</evidence>
<keyword evidence="10" id="KW-0032">Aminotransferase</keyword>
<dbReference type="InterPro" id="IPR015421">
    <property type="entry name" value="PyrdxlP-dep_Trfase_major"/>
</dbReference>
<evidence type="ECO:0000256" key="15">
    <source>
        <dbReference type="ARBA" id="ARBA00022917"/>
    </source>
</evidence>
<keyword evidence="14" id="KW-0663">Pyridoxal phosphate</keyword>
<evidence type="ECO:0000256" key="27">
    <source>
        <dbReference type="ARBA" id="ARBA00043726"/>
    </source>
</evidence>
<evidence type="ECO:0000256" key="9">
    <source>
        <dbReference type="ARBA" id="ARBA00022490"/>
    </source>
</evidence>
<evidence type="ECO:0000256" key="19">
    <source>
        <dbReference type="ARBA" id="ARBA00039130"/>
    </source>
</evidence>
<dbReference type="GO" id="GO:0009436">
    <property type="term" value="P:glyoxylate catabolic process"/>
    <property type="evidence" value="ECO:0007669"/>
    <property type="project" value="TreeGrafter"/>
</dbReference>
<dbReference type="RefSeq" id="XP_013172394.1">
    <property type="nucleotide sequence ID" value="XM_013316940.1"/>
</dbReference>
<comment type="catalytic activity">
    <reaction evidence="34">
        <text>2-oxopentanoate + N(omega),N(omega)-dimethyl-L-arginine = 5-(3,3-dimethylguanidino)-2-oxopentanoate + L-2-aminopentanoate</text>
        <dbReference type="Rhea" id="RHEA:77359"/>
        <dbReference type="ChEBI" id="CHEBI:28644"/>
        <dbReference type="ChEBI" id="CHEBI:58326"/>
        <dbReference type="ChEBI" id="CHEBI:58441"/>
        <dbReference type="ChEBI" id="CHEBI:197301"/>
    </reaction>
</comment>
<evidence type="ECO:0000256" key="43">
    <source>
        <dbReference type="ARBA" id="ARBA00048916"/>
    </source>
</evidence>
<evidence type="ECO:0000256" key="17">
    <source>
        <dbReference type="ARBA" id="ARBA00023128"/>
    </source>
</evidence>
<dbReference type="Pfam" id="PF00202">
    <property type="entry name" value="Aminotran_3"/>
    <property type="match status" value="1"/>
</dbReference>
<dbReference type="EC" id="2.6.1.40" evidence="19"/>
<proteinExistence type="inferred from homology"/>
<evidence type="ECO:0000256" key="26">
    <source>
        <dbReference type="ARBA" id="ARBA00043679"/>
    </source>
</evidence>
<evidence type="ECO:0000259" key="46">
    <source>
        <dbReference type="SMART" id="SM00863"/>
    </source>
</evidence>
<comment type="catalytic activity">
    <reaction evidence="25">
        <text>N(omega),N(omega)-dimethyl-L-arginine + pyruvate = 5-(3,3-dimethylguanidino)-2-oxopentanoate + L-alanine</text>
        <dbReference type="Rhea" id="RHEA:77303"/>
        <dbReference type="ChEBI" id="CHEBI:15361"/>
        <dbReference type="ChEBI" id="CHEBI:57972"/>
        <dbReference type="ChEBI" id="CHEBI:58326"/>
        <dbReference type="ChEBI" id="CHEBI:197301"/>
    </reaction>
</comment>
<dbReference type="Pfam" id="PF07973">
    <property type="entry name" value="tRNA_SAD"/>
    <property type="match status" value="1"/>
</dbReference>
<comment type="catalytic activity">
    <reaction evidence="40">
        <text>2-oxohexanoate + N(omega),N(omega)-dimethyl-L-arginine = L-2-aminohexanoate + 5-(3,3-dimethylguanidino)-2-oxopentanoate</text>
        <dbReference type="Rhea" id="RHEA:77363"/>
        <dbReference type="ChEBI" id="CHEBI:35177"/>
        <dbReference type="ChEBI" id="CHEBI:58326"/>
        <dbReference type="ChEBI" id="CHEBI:58455"/>
        <dbReference type="ChEBI" id="CHEBI:197301"/>
    </reaction>
</comment>
<dbReference type="GO" id="GO:0047305">
    <property type="term" value="F:(R)-3-amino-2-methylpropionate-pyruvate transaminase activity"/>
    <property type="evidence" value="ECO:0007669"/>
    <property type="project" value="UniProtKB-EC"/>
</dbReference>
<dbReference type="Gene3D" id="3.40.640.10">
    <property type="entry name" value="Type I PLP-dependent aspartate aminotransferase-like (Major domain)"/>
    <property type="match status" value="1"/>
</dbReference>
<evidence type="ECO:0000256" key="38">
    <source>
        <dbReference type="ARBA" id="ARBA00047892"/>
    </source>
</evidence>
<evidence type="ECO:0000256" key="28">
    <source>
        <dbReference type="ARBA" id="ARBA00043749"/>
    </source>
</evidence>
<evidence type="ECO:0000256" key="8">
    <source>
        <dbReference type="ARBA" id="ARBA00013049"/>
    </source>
</evidence>
<evidence type="ECO:0000256" key="21">
    <source>
        <dbReference type="ARBA" id="ARBA00041662"/>
    </source>
</evidence>
<dbReference type="GO" id="GO:0005739">
    <property type="term" value="C:mitochondrion"/>
    <property type="evidence" value="ECO:0007669"/>
    <property type="project" value="UniProtKB-SubCell"/>
</dbReference>
<comment type="catalytic activity">
    <reaction evidence="27">
        <text>(R)-3-amino-2-methylpropanoate + pyruvate = 2-methyl-3-oxopropanoate + L-alanine</text>
        <dbReference type="Rhea" id="RHEA:18393"/>
        <dbReference type="ChEBI" id="CHEBI:15361"/>
        <dbReference type="ChEBI" id="CHEBI:57700"/>
        <dbReference type="ChEBI" id="CHEBI:57731"/>
        <dbReference type="ChEBI" id="CHEBI:57972"/>
        <dbReference type="EC" id="2.6.1.40"/>
    </reaction>
    <physiologicalReaction direction="left-to-right" evidence="27">
        <dbReference type="Rhea" id="RHEA:18394"/>
    </physiologicalReaction>
</comment>
<dbReference type="GO" id="GO:0043039">
    <property type="term" value="P:tRNA aminoacylation"/>
    <property type="evidence" value="ECO:0007669"/>
    <property type="project" value="InterPro"/>
</dbReference>
<dbReference type="GeneID" id="106121324"/>
<evidence type="ECO:0000256" key="3">
    <source>
        <dbReference type="ARBA" id="ARBA00004173"/>
    </source>
</evidence>
<dbReference type="InterPro" id="IPR015424">
    <property type="entry name" value="PyrdxlP-dep_Trfase"/>
</dbReference>
<organism evidence="47">
    <name type="scientific">Papilio xuthus</name>
    <name type="common">Asian swallowtail butterfly</name>
    <dbReference type="NCBI Taxonomy" id="66420"/>
    <lineage>
        <taxon>Eukaryota</taxon>
        <taxon>Metazoa</taxon>
        <taxon>Ecdysozoa</taxon>
        <taxon>Arthropoda</taxon>
        <taxon>Hexapoda</taxon>
        <taxon>Insecta</taxon>
        <taxon>Pterygota</taxon>
        <taxon>Neoptera</taxon>
        <taxon>Endopterygota</taxon>
        <taxon>Lepidoptera</taxon>
        <taxon>Glossata</taxon>
        <taxon>Ditrysia</taxon>
        <taxon>Papilionoidea</taxon>
        <taxon>Papilionidae</taxon>
        <taxon>Papilioninae</taxon>
        <taxon>Papilio</taxon>
    </lineage>
</organism>
<name>A0AAJ6ZH61_PAPXU</name>
<dbReference type="AlphaFoldDB" id="A0AAJ6ZH61"/>
<dbReference type="Gene3D" id="3.90.1150.10">
    <property type="entry name" value="Aspartate Aminotransferase, domain 1"/>
    <property type="match status" value="1"/>
</dbReference>
<evidence type="ECO:0000256" key="40">
    <source>
        <dbReference type="ARBA" id="ARBA00048500"/>
    </source>
</evidence>
<gene>
    <name evidence="47" type="primary">LOC106121324</name>
</gene>
<comment type="catalytic activity">
    <reaction evidence="38">
        <text>N(omega),N(omega)-dimethyl-L-arginine + glyoxylate = 5-(3,3-dimethylguanidino)-2-oxopentanoate + glycine</text>
        <dbReference type="Rhea" id="RHEA:77311"/>
        <dbReference type="ChEBI" id="CHEBI:36655"/>
        <dbReference type="ChEBI" id="CHEBI:57305"/>
        <dbReference type="ChEBI" id="CHEBI:58326"/>
        <dbReference type="ChEBI" id="CHEBI:197301"/>
    </reaction>
</comment>
<evidence type="ECO:0000256" key="11">
    <source>
        <dbReference type="ARBA" id="ARBA00022679"/>
    </source>
</evidence>
<dbReference type="InterPro" id="IPR015422">
    <property type="entry name" value="PyrdxlP-dep_Trfase_small"/>
</dbReference>
<dbReference type="EC" id="2.6.1.18" evidence="35"/>
<evidence type="ECO:0000256" key="7">
    <source>
        <dbReference type="ARBA" id="ARBA00011881"/>
    </source>
</evidence>
<keyword evidence="9" id="KW-0963">Cytoplasm</keyword>
<comment type="catalytic activity">
    <reaction evidence="44">
        <text>N(omega),N('omega)-dimethyl-L-arginine + glyoxylate = 5-(3,3'-dimethylguanidino)-2-oxopentanoate + glycine</text>
        <dbReference type="Rhea" id="RHEA:77315"/>
        <dbReference type="ChEBI" id="CHEBI:36655"/>
        <dbReference type="ChEBI" id="CHEBI:57305"/>
        <dbReference type="ChEBI" id="CHEBI:197308"/>
        <dbReference type="ChEBI" id="CHEBI:197310"/>
    </reaction>
</comment>
<evidence type="ECO:0000256" key="32">
    <source>
        <dbReference type="ARBA" id="ARBA00043798"/>
    </source>
</evidence>
<comment type="catalytic activity">
    <reaction evidence="31">
        <text>L-ornithine + pyruvate = 5-amino-2-oxopentanoate + L-alanine</text>
        <dbReference type="Rhea" id="RHEA:77327"/>
        <dbReference type="ChEBI" id="CHEBI:15361"/>
        <dbReference type="ChEBI" id="CHEBI:46911"/>
        <dbReference type="ChEBI" id="CHEBI:57972"/>
        <dbReference type="ChEBI" id="CHEBI:58802"/>
    </reaction>
</comment>
<evidence type="ECO:0000256" key="41">
    <source>
        <dbReference type="ARBA" id="ARBA00048560"/>
    </source>
</evidence>
<evidence type="ECO:0000256" key="6">
    <source>
        <dbReference type="ARBA" id="ARBA00008954"/>
    </source>
</evidence>
<keyword evidence="17" id="KW-0496">Mitochondrion</keyword>
<evidence type="ECO:0000256" key="42">
    <source>
        <dbReference type="ARBA" id="ARBA00048760"/>
    </source>
</evidence>
<dbReference type="PANTHER" id="PTHR45688">
    <property type="match status" value="1"/>
</dbReference>
<comment type="catalytic activity">
    <reaction evidence="30">
        <text>N(omega)-methyl-L-arginine + pyruvate = 5-(3-methylguanidino)-2-oxopentanoate + L-alanine</text>
        <dbReference type="Rhea" id="RHEA:77319"/>
        <dbReference type="ChEBI" id="CHEBI:15361"/>
        <dbReference type="ChEBI" id="CHEBI:57972"/>
        <dbReference type="ChEBI" id="CHEBI:114953"/>
        <dbReference type="ChEBI" id="CHEBI:197314"/>
    </reaction>
</comment>
<evidence type="ECO:0000256" key="5">
    <source>
        <dbReference type="ARBA" id="ARBA00008429"/>
    </source>
</evidence>
<evidence type="ECO:0000256" key="37">
    <source>
        <dbReference type="ARBA" id="ARBA00044258"/>
    </source>
</evidence>
<dbReference type="InterPro" id="IPR018163">
    <property type="entry name" value="Thr/Ala-tRNA-synth_IIc_edit"/>
</dbReference>
<evidence type="ECO:0000256" key="39">
    <source>
        <dbReference type="ARBA" id="ARBA00048264"/>
    </source>
</evidence>
<evidence type="ECO:0000256" key="23">
    <source>
        <dbReference type="ARBA" id="ARBA00042611"/>
    </source>
</evidence>
<evidence type="ECO:0000256" key="20">
    <source>
        <dbReference type="ARBA" id="ARBA00039862"/>
    </source>
</evidence>
<comment type="cofactor">
    <cofactor evidence="2">
        <name>Zn(2+)</name>
        <dbReference type="ChEBI" id="CHEBI:29105"/>
    </cofactor>
</comment>
<evidence type="ECO:0000256" key="22">
    <source>
        <dbReference type="ARBA" id="ARBA00041845"/>
    </source>
</evidence>
<dbReference type="GO" id="GO:0030170">
    <property type="term" value="F:pyridoxal phosphate binding"/>
    <property type="evidence" value="ECO:0007669"/>
    <property type="project" value="InterPro"/>
</dbReference>
<evidence type="ECO:0000256" key="4">
    <source>
        <dbReference type="ARBA" id="ARBA00004496"/>
    </source>
</evidence>
<comment type="catalytic activity">
    <reaction evidence="18">
        <text>glyoxylate + L-alanine = glycine + pyruvate</text>
        <dbReference type="Rhea" id="RHEA:24248"/>
        <dbReference type="ChEBI" id="CHEBI:15361"/>
        <dbReference type="ChEBI" id="CHEBI:36655"/>
        <dbReference type="ChEBI" id="CHEBI:57305"/>
        <dbReference type="ChEBI" id="CHEBI:57972"/>
        <dbReference type="EC" id="2.6.1.44"/>
    </reaction>
    <physiologicalReaction direction="left-to-right" evidence="18">
        <dbReference type="Rhea" id="RHEA:24249"/>
    </physiologicalReaction>
</comment>
<comment type="catalytic activity">
    <reaction evidence="29">
        <text>2-oxobutanoate + L-alanine = (2S)-2-aminobutanoate + pyruvate</text>
        <dbReference type="Rhea" id="RHEA:77355"/>
        <dbReference type="ChEBI" id="CHEBI:15361"/>
        <dbReference type="ChEBI" id="CHEBI:16763"/>
        <dbReference type="ChEBI" id="CHEBI:57972"/>
        <dbReference type="ChEBI" id="CHEBI:74359"/>
        <dbReference type="EC" id="2.6.1.44"/>
    </reaction>
</comment>
<protein>
    <recommendedName>
        <fullName evidence="20">Alanine--glyoxylate aminotransferase 2, mitochondrial</fullName>
        <ecNumber evidence="35">2.6.1.18</ecNumber>
        <ecNumber evidence="19">2.6.1.40</ecNumber>
        <ecNumber evidence="8">2.6.1.44</ecNumber>
    </recommendedName>
    <alternativeName>
        <fullName evidence="21">(R)-3-amino-2-methylpropionate--pyruvate transaminase</fullName>
    </alternativeName>
    <alternativeName>
        <fullName evidence="23">Beta-ALAAT II</fullName>
    </alternativeName>
    <alternativeName>
        <fullName evidence="24">Beta-alanine-pyruvate aminotransferase</fullName>
    </alternativeName>
    <alternativeName>
        <fullName evidence="37">D-3-aminoisobutyrate-pyruvate aminotransferase</fullName>
    </alternativeName>
    <alternativeName>
        <fullName evidence="22">D-AIBAT</fullName>
    </alternativeName>
    <alternativeName>
        <fullName evidence="36">D-beta-aminoisobutyrate-pyruvate aminotransferase</fullName>
    </alternativeName>
</protein>
<keyword evidence="15" id="KW-0648">Protein biosynthesis</keyword>
<dbReference type="SUPFAM" id="SSF50447">
    <property type="entry name" value="Translation proteins"/>
    <property type="match status" value="1"/>
</dbReference>
<evidence type="ECO:0000256" key="13">
    <source>
        <dbReference type="ARBA" id="ARBA00022833"/>
    </source>
</evidence>
<comment type="similarity">
    <text evidence="6">Belongs to the class-III pyridoxal-phosphate-dependent aminotransferase family.</text>
</comment>
<evidence type="ECO:0000256" key="44">
    <source>
        <dbReference type="ARBA" id="ARBA00049480"/>
    </source>
</evidence>
<dbReference type="CDD" id="cd00610">
    <property type="entry name" value="OAT_like"/>
    <property type="match status" value="1"/>
</dbReference>
<comment type="catalytic activity">
    <reaction evidence="43">
        <text>oxaloacetate + L-alanine = L-aspartate + pyruvate</text>
        <dbReference type="Rhea" id="RHEA:77347"/>
        <dbReference type="ChEBI" id="CHEBI:15361"/>
        <dbReference type="ChEBI" id="CHEBI:16452"/>
        <dbReference type="ChEBI" id="CHEBI:29991"/>
        <dbReference type="ChEBI" id="CHEBI:57972"/>
    </reaction>
</comment>
<dbReference type="InterPro" id="IPR005814">
    <property type="entry name" value="Aminotrans_3"/>
</dbReference>
<comment type="catalytic activity">
    <reaction evidence="39">
        <text>L-ornithine + glyoxylate = 5-amino-2-oxopentanoate + glycine</text>
        <dbReference type="Rhea" id="RHEA:77331"/>
        <dbReference type="ChEBI" id="CHEBI:36655"/>
        <dbReference type="ChEBI" id="CHEBI:46911"/>
        <dbReference type="ChEBI" id="CHEBI:57305"/>
        <dbReference type="ChEBI" id="CHEBI:58802"/>
    </reaction>
</comment>
<keyword evidence="11" id="KW-0808">Transferase</keyword>
<evidence type="ECO:0000256" key="36">
    <source>
        <dbReference type="ARBA" id="ARBA00044257"/>
    </source>
</evidence>
<dbReference type="Gene3D" id="2.40.30.130">
    <property type="match status" value="1"/>
</dbReference>
<dbReference type="PROSITE" id="PS00600">
    <property type="entry name" value="AA_TRANSFER_CLASS_3"/>
    <property type="match status" value="1"/>
</dbReference>
<evidence type="ECO:0000256" key="25">
    <source>
        <dbReference type="ARBA" id="ARBA00043669"/>
    </source>
</evidence>
<dbReference type="SUPFAM" id="SSF53383">
    <property type="entry name" value="PLP-dependent transferases"/>
    <property type="match status" value="1"/>
</dbReference>
<evidence type="ECO:0000256" key="35">
    <source>
        <dbReference type="ARBA" id="ARBA00044055"/>
    </source>
</evidence>
<evidence type="ECO:0000256" key="16">
    <source>
        <dbReference type="ARBA" id="ARBA00022946"/>
    </source>
</evidence>
<evidence type="ECO:0000256" key="29">
    <source>
        <dbReference type="ARBA" id="ARBA00043751"/>
    </source>
</evidence>
<dbReference type="InterPro" id="IPR012947">
    <property type="entry name" value="tRNA_SAD"/>
</dbReference>
<dbReference type="GO" id="GO:0005524">
    <property type="term" value="F:ATP binding"/>
    <property type="evidence" value="ECO:0007669"/>
    <property type="project" value="InterPro"/>
</dbReference>
<dbReference type="FunFam" id="3.30.980.10:FF:000007">
    <property type="entry name" value="alanyl-tRNA editing protein Aarsd1"/>
    <property type="match status" value="1"/>
</dbReference>
<comment type="catalytic activity">
    <reaction evidence="28">
        <text>N(omega),N(omega)-dimethyl-L-arginine + oxaloacetate = 5-(3,3-dimethylguanidino)-2-oxopentanoate + L-aspartate</text>
        <dbReference type="Rhea" id="RHEA:77343"/>
        <dbReference type="ChEBI" id="CHEBI:16452"/>
        <dbReference type="ChEBI" id="CHEBI:29991"/>
        <dbReference type="ChEBI" id="CHEBI:58326"/>
        <dbReference type="ChEBI" id="CHEBI:197301"/>
    </reaction>
</comment>
<keyword evidence="12" id="KW-0479">Metal-binding</keyword>
<comment type="catalytic activity">
    <reaction evidence="33">
        <text>3-oxopropanoate + L-alanine = beta-alanine + pyruvate</text>
        <dbReference type="Rhea" id="RHEA:14077"/>
        <dbReference type="ChEBI" id="CHEBI:15361"/>
        <dbReference type="ChEBI" id="CHEBI:33190"/>
        <dbReference type="ChEBI" id="CHEBI:57966"/>
        <dbReference type="ChEBI" id="CHEBI:57972"/>
        <dbReference type="EC" id="2.6.1.18"/>
    </reaction>
    <physiologicalReaction direction="right-to-left" evidence="33">
        <dbReference type="Rhea" id="RHEA:14079"/>
    </physiologicalReaction>
</comment>
<dbReference type="SUPFAM" id="SSF55186">
    <property type="entry name" value="ThrRS/AlaRS common domain"/>
    <property type="match status" value="1"/>
</dbReference>
<evidence type="ECO:0000256" key="12">
    <source>
        <dbReference type="ARBA" id="ARBA00022723"/>
    </source>
</evidence>
<evidence type="ECO:0000256" key="1">
    <source>
        <dbReference type="ARBA" id="ARBA00001933"/>
    </source>
</evidence>
<evidence type="ECO:0000313" key="47">
    <source>
        <dbReference type="RefSeq" id="XP_013172394.1"/>
    </source>
</evidence>
<evidence type="ECO:0000256" key="34">
    <source>
        <dbReference type="ARBA" id="ARBA00043826"/>
    </source>
</evidence>
<comment type="subunit">
    <text evidence="7">Homotetramer.</text>
</comment>
<dbReference type="Gene3D" id="3.30.980.10">
    <property type="entry name" value="Threonyl-trna Synthetase, Chain A, domain 2"/>
    <property type="match status" value="1"/>
</dbReference>
<keyword evidence="16" id="KW-0809">Transit peptide</keyword>
<dbReference type="GO" id="GO:0046872">
    <property type="term" value="F:metal ion binding"/>
    <property type="evidence" value="ECO:0007669"/>
    <property type="project" value="UniProtKB-KW"/>
</dbReference>
<dbReference type="GO" id="GO:0006412">
    <property type="term" value="P:translation"/>
    <property type="evidence" value="ECO:0007669"/>
    <property type="project" value="UniProtKB-KW"/>
</dbReference>
<evidence type="ECO:0000256" key="14">
    <source>
        <dbReference type="ARBA" id="ARBA00022898"/>
    </source>
</evidence>
<evidence type="ECO:0000256" key="24">
    <source>
        <dbReference type="ARBA" id="ARBA00042669"/>
    </source>
</evidence>
<sequence>MANTATKCCFNQFVRRFSTPAIPEYNFIPKPYTGPSVTKTDKLKLNHVSPVVYDLYKKPLIIHQGSMQWLYDHEGRRYLDLFGGIVTVSVGHCHPKVSSALHEQIDTLWHTTNIYRHPKLYEYVEKLTAKFPGDLKVVYLVNSGTEANDLAVVLAKAFTGNNDVISLQSGYHGCSYGVMGLTSTQAYRQPNISHAGFYNALLPDPYRGIWGGCRDSLSQAPGACSCPGDCVTSDKYAHQLSELLDNSVPAGRVAALFAESIQGVNGALQFPKGYLRKAYQLIKKYGGLYVADEVQTGFGRTGDTFWGFEDQGFTPDIVTMAKGIGNGFPLAAVVTTKEIASAHAQASYFNTFGGNPLAATVGKAVLEVIEEENLQENNKVIGRYFIEQLMELQKVHPVIGDVRGKGLMLGLDLVKPGTKEPMPLDQFKNIFETIKDLGVLIGRGGRWNNVLRIKPPMCINKQDFTSKVLKCEETKESIVDYGKITNFEGYQIVLENTILFPAGGGQPHDIGWLDNIEVLQVLRKGDEALHFTKEPLAVGTTVTQKIQWERRFDHMQQHSGQHLLSAILEKEYALPTTSWWLGAEESYVELDASSVAEDVIRNVETRCNDLIRDAVTVNVKFCKANDPDLNEAHTRGLPKDCMDTIRIICIGDIDENMCCGTHVTNLSQLQVIKLLGTEPGKKGKTNLKFLVGNRVKKTFQHMLDREKALTALLKNEPNKHEELVSKVQKNLKIANKSLQNVLSELAQFEVDRIKNIQPKPKYIFMCKKEATPDFNRSICKALEGDGIFLFLASSEPDKPKEGQIIIQGLEEHCNELGQQITELLKAKGAFKHGKFQGKAGDLSGLNKCKKLVEEYFANV</sequence>
<comment type="subcellular location">
    <subcellularLocation>
        <location evidence="4">Cytoplasm</location>
    </subcellularLocation>
    <subcellularLocation>
        <location evidence="3">Mitochondrion</location>
    </subcellularLocation>
</comment>
<evidence type="ECO:0000256" key="45">
    <source>
        <dbReference type="ARBA" id="ARBA00058068"/>
    </source>
</evidence>
<dbReference type="InterPro" id="IPR009000">
    <property type="entry name" value="Transl_B-barrel_sf"/>
</dbReference>
<accession>A0AAJ6ZH61</accession>
<comment type="similarity">
    <text evidence="5">Belongs to the class-II aminoacyl-tRNA synthetase family. Alax-L subfamily.</text>
</comment>
<comment type="cofactor">
    <cofactor evidence="1">
        <name>pyridoxal 5'-phosphate</name>
        <dbReference type="ChEBI" id="CHEBI:597326"/>
    </cofactor>
</comment>
<evidence type="ECO:0000256" key="2">
    <source>
        <dbReference type="ARBA" id="ARBA00001947"/>
    </source>
</evidence>
<dbReference type="KEGG" id="pxu:106121324"/>
<comment type="catalytic activity">
    <reaction evidence="26">
        <text>(2S)-2-aminobutanoate + glyoxylate = 2-oxobutanoate + glycine</text>
        <dbReference type="Rhea" id="RHEA:77339"/>
        <dbReference type="ChEBI" id="CHEBI:16763"/>
        <dbReference type="ChEBI" id="CHEBI:36655"/>
        <dbReference type="ChEBI" id="CHEBI:57305"/>
        <dbReference type="ChEBI" id="CHEBI:74359"/>
    </reaction>
</comment>
<comment type="catalytic activity">
    <reaction evidence="42">
        <text>N(omega)-methyl-L-arginine + glyoxylate = 5-(3-methylguanidino)-2-oxopentanoate + glycine</text>
        <dbReference type="Rhea" id="RHEA:77323"/>
        <dbReference type="ChEBI" id="CHEBI:36655"/>
        <dbReference type="ChEBI" id="CHEBI:57305"/>
        <dbReference type="ChEBI" id="CHEBI:114953"/>
        <dbReference type="ChEBI" id="CHEBI:197314"/>
    </reaction>
</comment>
<dbReference type="EC" id="2.6.1.44" evidence="8"/>
<dbReference type="GO" id="GO:0016223">
    <property type="term" value="F:beta-alanine:pyruvate transaminase activity"/>
    <property type="evidence" value="ECO:0007669"/>
    <property type="project" value="UniProtKB-EC"/>
</dbReference>
<dbReference type="Proteomes" id="UP000694872">
    <property type="component" value="Unplaced"/>
</dbReference>
<dbReference type="PANTHER" id="PTHR45688:SF3">
    <property type="entry name" value="ALANINE--GLYOXYLATE AMINOTRANSFERASE 2, MITOCHONDRIAL"/>
    <property type="match status" value="1"/>
</dbReference>